<dbReference type="PANTHER" id="PTHR43622">
    <property type="entry name" value="3-DEHYDROQUINATE SYNTHASE"/>
    <property type="match status" value="1"/>
</dbReference>
<evidence type="ECO:0000313" key="12">
    <source>
        <dbReference type="EMBL" id="OEH80598.1"/>
    </source>
</evidence>
<feature type="domain" description="3-dehydroquinate synthase N-terminal" evidence="10">
    <location>
        <begin position="430"/>
        <end position="542"/>
    </location>
</feature>
<dbReference type="InterPro" id="IPR023193">
    <property type="entry name" value="EPSP_synthase_CS"/>
</dbReference>
<feature type="compositionally biased region" description="Low complexity" evidence="8">
    <location>
        <begin position="1334"/>
        <end position="1346"/>
    </location>
</feature>
<evidence type="ECO:0000259" key="10">
    <source>
        <dbReference type="Pfam" id="PF01761"/>
    </source>
</evidence>
<dbReference type="GO" id="GO:0003866">
    <property type="term" value="F:3-phosphoshikimate 1-carboxyvinyltransferase activity"/>
    <property type="evidence" value="ECO:0007669"/>
    <property type="project" value="UniProtKB-UniRule"/>
</dbReference>
<reference evidence="12 13" key="1">
    <citation type="journal article" date="2016" name="BMC Genomics">
        <title>Comparative genomics reveals Cyclospora cayetanensis possesses coccidia-like metabolism and invasion components but unique surface antigens.</title>
        <authorList>
            <person name="Liu S."/>
            <person name="Wang L."/>
            <person name="Zheng H."/>
            <person name="Xu Z."/>
            <person name="Roellig D.M."/>
            <person name="Li N."/>
            <person name="Frace M.A."/>
            <person name="Tang K."/>
            <person name="Arrowood M.J."/>
            <person name="Moss D.M."/>
            <person name="Zhang L."/>
            <person name="Feng Y."/>
            <person name="Xiao L."/>
        </authorList>
    </citation>
    <scope>NUCLEOTIDE SEQUENCE [LARGE SCALE GENOMIC DNA]</scope>
    <source>
        <strain evidence="12 13">CHN_HEN01</strain>
    </source>
</reference>
<keyword evidence="2 7" id="KW-0028">Amino-acid biosynthesis</keyword>
<feature type="region of interest" description="Disordered" evidence="8">
    <location>
        <begin position="267"/>
        <end position="290"/>
    </location>
</feature>
<feature type="region of interest" description="Disordered" evidence="8">
    <location>
        <begin position="369"/>
        <end position="389"/>
    </location>
</feature>
<dbReference type="InParanoid" id="A0A1D3DAZ0"/>
<dbReference type="InterPro" id="IPR056179">
    <property type="entry name" value="DHQS_C"/>
</dbReference>
<keyword evidence="6" id="KW-0456">Lyase</keyword>
<comment type="catalytic activity">
    <reaction evidence="7">
        <text>3-phosphoshikimate + phosphoenolpyruvate = 5-O-(1-carboxyvinyl)-3-phosphoshikimate + phosphate</text>
        <dbReference type="Rhea" id="RHEA:21256"/>
        <dbReference type="ChEBI" id="CHEBI:43474"/>
        <dbReference type="ChEBI" id="CHEBI:57701"/>
        <dbReference type="ChEBI" id="CHEBI:58702"/>
        <dbReference type="ChEBI" id="CHEBI:145989"/>
        <dbReference type="EC" id="2.5.1.19"/>
    </reaction>
</comment>
<feature type="domain" description="Enolpyruvate transferase" evidence="9">
    <location>
        <begin position="791"/>
        <end position="909"/>
    </location>
</feature>
<comment type="pathway">
    <text evidence="7">Metabolic intermediate biosynthesis; chorismate biosynthesis; chorismate from D-erythrose 4-phosphate and phosphoenolpyruvate: step 6/7.</text>
</comment>
<keyword evidence="5 7" id="KW-0057">Aromatic amino acid biosynthesis</keyword>
<dbReference type="InterPro" id="IPR013792">
    <property type="entry name" value="RNA3'P_cycl/enolpyr_Trfase_a/b"/>
</dbReference>
<dbReference type="InterPro" id="IPR030960">
    <property type="entry name" value="DHQS/DOIS_N"/>
</dbReference>
<gene>
    <name evidence="12" type="ORF">cyc_02818</name>
</gene>
<evidence type="ECO:0000256" key="1">
    <source>
        <dbReference type="ARBA" id="ARBA00001911"/>
    </source>
</evidence>
<organism evidence="12 13">
    <name type="scientific">Cyclospora cayetanensis</name>
    <dbReference type="NCBI Taxonomy" id="88456"/>
    <lineage>
        <taxon>Eukaryota</taxon>
        <taxon>Sar</taxon>
        <taxon>Alveolata</taxon>
        <taxon>Apicomplexa</taxon>
        <taxon>Conoidasida</taxon>
        <taxon>Coccidia</taxon>
        <taxon>Eucoccidiorida</taxon>
        <taxon>Eimeriorina</taxon>
        <taxon>Eimeriidae</taxon>
        <taxon>Cyclospora</taxon>
    </lineage>
</organism>
<dbReference type="Gene3D" id="1.20.1090.10">
    <property type="entry name" value="Dehydroquinate synthase-like - alpha domain"/>
    <property type="match status" value="1"/>
</dbReference>
<name>A0A1D3DAZ0_9EIME</name>
<dbReference type="UniPathway" id="UPA00053">
    <property type="reaction ID" value="UER00089"/>
</dbReference>
<dbReference type="CDD" id="cd08195">
    <property type="entry name" value="DHQS"/>
    <property type="match status" value="1"/>
</dbReference>
<dbReference type="Gene3D" id="3.40.50.1970">
    <property type="match status" value="1"/>
</dbReference>
<dbReference type="EC" id="2.5.1.19" evidence="7"/>
<keyword evidence="4" id="KW-0520">NAD</keyword>
<accession>A0A1D3DAZ0</accession>
<dbReference type="SUPFAM" id="SSF55205">
    <property type="entry name" value="EPT/RTPC-like"/>
    <property type="match status" value="2"/>
</dbReference>
<proteinExistence type="inferred from homology"/>
<evidence type="ECO:0000256" key="8">
    <source>
        <dbReference type="SAM" id="MobiDB-lite"/>
    </source>
</evidence>
<dbReference type="VEuPathDB" id="ToxoDB:cyc_02818"/>
<dbReference type="PROSITE" id="PS00104">
    <property type="entry name" value="EPSP_SYNTHASE_1"/>
    <property type="match status" value="1"/>
</dbReference>
<comment type="cofactor">
    <cofactor evidence="1">
        <name>NAD(+)</name>
        <dbReference type="ChEBI" id="CHEBI:57540"/>
    </cofactor>
</comment>
<evidence type="ECO:0000259" key="11">
    <source>
        <dbReference type="Pfam" id="PF24621"/>
    </source>
</evidence>
<evidence type="ECO:0000256" key="3">
    <source>
        <dbReference type="ARBA" id="ARBA00022679"/>
    </source>
</evidence>
<dbReference type="EMBL" id="JROU02000033">
    <property type="protein sequence ID" value="OEH80598.1"/>
    <property type="molecule type" value="Genomic_DNA"/>
</dbReference>
<evidence type="ECO:0000256" key="5">
    <source>
        <dbReference type="ARBA" id="ARBA00023141"/>
    </source>
</evidence>
<feature type="compositionally biased region" description="Low complexity" evidence="8">
    <location>
        <begin position="275"/>
        <end position="290"/>
    </location>
</feature>
<dbReference type="InterPro" id="IPR036968">
    <property type="entry name" value="Enolpyruvate_Tfrase_sf"/>
</dbReference>
<feature type="compositionally biased region" description="Basic and acidic residues" evidence="8">
    <location>
        <begin position="372"/>
        <end position="385"/>
    </location>
</feature>
<keyword evidence="13" id="KW-1185">Reference proteome</keyword>
<dbReference type="GO" id="GO:0009073">
    <property type="term" value="P:aromatic amino acid family biosynthetic process"/>
    <property type="evidence" value="ECO:0007669"/>
    <property type="project" value="UniProtKB-UniRule"/>
</dbReference>
<dbReference type="GO" id="GO:0003856">
    <property type="term" value="F:3-dehydroquinate synthase activity"/>
    <property type="evidence" value="ECO:0007669"/>
    <property type="project" value="TreeGrafter"/>
</dbReference>
<feature type="domain" description="Enolpyruvate transferase" evidence="9">
    <location>
        <begin position="1064"/>
        <end position="1223"/>
    </location>
</feature>
<protein>
    <recommendedName>
        <fullName evidence="7">3-phosphoshikimate 1-carboxyvinyltransferase</fullName>
        <ecNumber evidence="7">2.5.1.19</ecNumber>
    </recommendedName>
</protein>
<evidence type="ECO:0000256" key="6">
    <source>
        <dbReference type="ARBA" id="ARBA00023239"/>
    </source>
</evidence>
<comment type="caution">
    <text evidence="12">The sequence shown here is derived from an EMBL/GenBank/DDBJ whole genome shotgun (WGS) entry which is preliminary data.</text>
</comment>
<evidence type="ECO:0000313" key="13">
    <source>
        <dbReference type="Proteomes" id="UP000095192"/>
    </source>
</evidence>
<dbReference type="GO" id="GO:0009423">
    <property type="term" value="P:chorismate biosynthetic process"/>
    <property type="evidence" value="ECO:0007669"/>
    <property type="project" value="UniProtKB-UniRule"/>
</dbReference>
<keyword evidence="3 7" id="KW-0808">Transferase</keyword>
<feature type="region of interest" description="Disordered" evidence="8">
    <location>
        <begin position="1332"/>
        <end position="1352"/>
    </location>
</feature>
<dbReference type="GO" id="GO:0008652">
    <property type="term" value="P:amino acid biosynthetic process"/>
    <property type="evidence" value="ECO:0007669"/>
    <property type="project" value="UniProtKB-KW"/>
</dbReference>
<dbReference type="Pfam" id="PF01761">
    <property type="entry name" value="DHQ_synthase"/>
    <property type="match status" value="1"/>
</dbReference>
<sequence>MGGGHTRRLCSATGRLEESGMEKGRNHRRGSGCGELLSLYLALGWLGAMGLEVGMADDLACEERLLTSGGRGDRSSLCVRRQRNGAFSPEAGARCWREGGQAYMFLWHLFLMAEIRQRSVSSRKGRRRREGEGVMADRMNEVEAFFRAPPVDKRVCVCVCGRGRKGGLACSMKWQKASLCHVETRNAAASAASEAVLAAGGSAALAAAAEEGARLAAVAAETSQGDERLSAPSCYCFFIDASVLQHPRHRRRIKELAQQLCSSSSEAAPLTGEVSSSRSSGSRSSTPTTSPCLSCGALNNAEGHCYECCLCCFRPRLPTAPAAGEKEEGQQLPQTPQQTTCFFFAVDGGETAKTPQSAVFISETLLRLSQPRNERQQPQRKEDGNAARSCSCDSTAKARCSLRPVFCNERRCSGKEEDAAMQEASALCVLRTGEKPAEENACAFAEEAAIQERLQLDRQTVLVAVGGGALTDLVGFAASQLLRGLRCILVPTTVLAAVDAAVGGKTAVNLGGLKNMVGSFIEPAGCVIDMAFVTSLPERQIRCGLAEVVKIAAALSPTLLQHLLTTNPRSLGVFLQQQPDDDEQTANQRGEPLREHCLLPLLRLAAASVALKAFVVSADFKDRGLRSLLNLGHSLGHAIETSPEIDWCCLLRNHGECVAAGCVLETLVSGHLGVGTSLVFFLLQHAFRRLGLPLDLPPPLREKAALQEQLLQRMQGDKKNTNGEVRIVMLEALGCCVPSVSLPVPLPVLRRLFAPSLKLVSSCSCLQALEASAGFAATNAQAKRRRACCGIRPLCGSVCVPGSKSIANRALLLAALTVALQSSPSEHPVLLQHLPCCGDTTAMALALQQLGIADVAFSPGTTRQTFTVELRARALQPGDPIAAALQNGGCLSIWCGGSGTTSRFLLPLCLFLLLDSAFCWAWRNARATPACAAGADASEALDEPLSVSERTPAVPPSFRVLLDGDRQLRSRPIGDLVAAAKQLVRGWNASFCGASRAPGSTKQSLPVCLAFAEPLQLLQHVQEDLMTVANSGDGVALQPLVAASLEEERRLKSAVWQRVLQRYMPGGPVRVSNAISSQFASALLMVAPLAASPVLLSLTTRGTHADESCARAVEAESDVVSLPYLRMTQRVMQQSGFACEYNRPAAFHVSPLWHPQGQISAAQESEQREHLRTFTVEGDASTASYFFAFAAASGGTVTVNISRNSDLQGDCSFPLLLSDLGFGSVLPSEGCLKAAGGSDGAASCAAGVSFRGASEEFLFRPQNTLVNMQGMSDCLPTLAALAAAVCTLPCCYNGGSAEGVAPDHLVLPCSPAEQQRLQELLLRDLEAVKTQLNSSSSSSSSTTTTTEGGPPPFDCHWTAAAEGDWRYLCIWGVGCVRYKESNRLEAVASQLQLAGYAVWPDVFVEEVSLASLAAAVTDIAVAAAFAAATSLFAILPGC</sequence>
<dbReference type="PANTHER" id="PTHR43622:SF7">
    <property type="entry name" value="3-DEHYDROQUINATE SYNTHASE, CHLOROPLASTIC"/>
    <property type="match status" value="1"/>
</dbReference>
<dbReference type="InterPro" id="IPR001986">
    <property type="entry name" value="Enolpyruvate_Tfrase_dom"/>
</dbReference>
<evidence type="ECO:0000256" key="4">
    <source>
        <dbReference type="ARBA" id="ARBA00023027"/>
    </source>
</evidence>
<dbReference type="SUPFAM" id="SSF56796">
    <property type="entry name" value="Dehydroquinate synthase-like"/>
    <property type="match status" value="1"/>
</dbReference>
<comment type="similarity">
    <text evidence="7">Belongs to the EPSP synthase family.</text>
</comment>
<evidence type="ECO:0000259" key="9">
    <source>
        <dbReference type="Pfam" id="PF00275"/>
    </source>
</evidence>
<dbReference type="Pfam" id="PF00275">
    <property type="entry name" value="EPSP_synthase"/>
    <property type="match status" value="2"/>
</dbReference>
<dbReference type="InterPro" id="IPR050071">
    <property type="entry name" value="Dehydroquinate_synthase"/>
</dbReference>
<evidence type="ECO:0000256" key="7">
    <source>
        <dbReference type="RuleBase" id="RU004164"/>
    </source>
</evidence>
<dbReference type="PROSITE" id="PS00885">
    <property type="entry name" value="EPSP_SYNTHASE_2"/>
    <property type="match status" value="1"/>
</dbReference>
<dbReference type="Pfam" id="PF24621">
    <property type="entry name" value="DHQS_C"/>
    <property type="match status" value="1"/>
</dbReference>
<evidence type="ECO:0000256" key="2">
    <source>
        <dbReference type="ARBA" id="ARBA00022605"/>
    </source>
</evidence>
<feature type="domain" description="3-dehydroquinate synthase C-terminal" evidence="11">
    <location>
        <begin position="544"/>
        <end position="720"/>
    </location>
</feature>
<dbReference type="Proteomes" id="UP000095192">
    <property type="component" value="Unassembled WGS sequence"/>
</dbReference>
<dbReference type="VEuPathDB" id="ToxoDB:LOC34619613"/>
<dbReference type="Gene3D" id="3.65.10.10">
    <property type="entry name" value="Enolpyruvate transferase domain"/>
    <property type="match status" value="2"/>
</dbReference>